<protein>
    <recommendedName>
        <fullName evidence="8">Peptidoglycan-associated lipoprotein</fullName>
        <shortName evidence="8">PAL</shortName>
    </recommendedName>
</protein>
<evidence type="ECO:0000256" key="7">
    <source>
        <dbReference type="ARBA" id="ARBA00023306"/>
    </source>
</evidence>
<dbReference type="InterPro" id="IPR036737">
    <property type="entry name" value="OmpA-like_sf"/>
</dbReference>
<name>A0A286GI73_9PROT</name>
<keyword evidence="6 8" id="KW-0449">Lipoprotein</keyword>
<dbReference type="PRINTS" id="PR01021">
    <property type="entry name" value="OMPADOMAIN"/>
</dbReference>
<feature type="signal peptide" evidence="9">
    <location>
        <begin position="1"/>
        <end position="27"/>
    </location>
</feature>
<dbReference type="RefSeq" id="WP_101613986.1">
    <property type="nucleotide sequence ID" value="NZ_OCNJ01000004.1"/>
</dbReference>
<keyword evidence="7 8" id="KW-0131">Cell cycle</keyword>
<feature type="domain" description="OmpA-like" evidence="10">
    <location>
        <begin position="50"/>
        <end position="164"/>
    </location>
</feature>
<comment type="function">
    <text evidence="8">Part of the Tol-Pal system, which plays a role in outer membrane invagination during cell division and is important for maintaining outer membrane integrity.</text>
</comment>
<sequence>MKRFVVSSTVALTVALLAACSSTSDEAGAAAGAGAGSAATSTASYAPGSAAEFQAVVGDRVFFDFDSYALAPVAQDTLRKQAAWLKKYPERKLNVEGHADERGTREYNLALGERRANSVREFLLAQGVNGARLMTVSYGKERPTCTEAAEACWSQNRRGVSVVE</sequence>
<dbReference type="PROSITE" id="PS51257">
    <property type="entry name" value="PROKAR_LIPOPROTEIN"/>
    <property type="match status" value="1"/>
</dbReference>
<keyword evidence="4 8" id="KW-0564">Palmitate</keyword>
<evidence type="ECO:0000256" key="8">
    <source>
        <dbReference type="HAMAP-Rule" id="MF_02204"/>
    </source>
</evidence>
<dbReference type="InterPro" id="IPR039001">
    <property type="entry name" value="Pal"/>
</dbReference>
<dbReference type="InterPro" id="IPR006664">
    <property type="entry name" value="OMP_bac"/>
</dbReference>
<keyword evidence="3 8" id="KW-0472">Membrane</keyword>
<evidence type="ECO:0000256" key="4">
    <source>
        <dbReference type="ARBA" id="ARBA00023139"/>
    </source>
</evidence>
<dbReference type="PANTHER" id="PTHR30329">
    <property type="entry name" value="STATOR ELEMENT OF FLAGELLAR MOTOR COMPLEX"/>
    <property type="match status" value="1"/>
</dbReference>
<evidence type="ECO:0000256" key="5">
    <source>
        <dbReference type="ARBA" id="ARBA00023237"/>
    </source>
</evidence>
<dbReference type="HAMAP" id="MF_02204">
    <property type="entry name" value="Pal"/>
    <property type="match status" value="1"/>
</dbReference>
<dbReference type="PROSITE" id="PS51123">
    <property type="entry name" value="OMPA_2"/>
    <property type="match status" value="1"/>
</dbReference>
<dbReference type="CDD" id="cd07185">
    <property type="entry name" value="OmpA_C-like"/>
    <property type="match status" value="1"/>
</dbReference>
<evidence type="ECO:0000256" key="3">
    <source>
        <dbReference type="ARBA" id="ARBA00023136"/>
    </source>
</evidence>
<accession>A0A286GI73</accession>
<dbReference type="InterPro" id="IPR006665">
    <property type="entry name" value="OmpA-like"/>
</dbReference>
<gene>
    <name evidence="8" type="primary">pal</name>
    <name evidence="11" type="ORF">SAMN05421508_104250</name>
</gene>
<dbReference type="EMBL" id="OCNJ01000004">
    <property type="protein sequence ID" value="SOD95172.1"/>
    <property type="molecule type" value="Genomic_DNA"/>
</dbReference>
<dbReference type="PROSITE" id="PS01068">
    <property type="entry name" value="OMPA_1"/>
    <property type="match status" value="1"/>
</dbReference>
<comment type="similarity">
    <text evidence="8">Belongs to the Pal lipoprotein family.</text>
</comment>
<feature type="chain" id="PRO_5012945084" description="Peptidoglycan-associated lipoprotein" evidence="9">
    <location>
        <begin position="28"/>
        <end position="164"/>
    </location>
</feature>
<keyword evidence="2 8" id="KW-0732">Signal</keyword>
<reference evidence="11 12" key="1">
    <citation type="submission" date="2017-09" db="EMBL/GenBank/DDBJ databases">
        <authorList>
            <person name="Ehlers B."/>
            <person name="Leendertz F.H."/>
        </authorList>
    </citation>
    <scope>NUCLEOTIDE SEQUENCE [LARGE SCALE GENOMIC DNA]</scope>
    <source>
        <strain evidence="11 12">USBA 140</strain>
    </source>
</reference>
<evidence type="ECO:0000313" key="12">
    <source>
        <dbReference type="Proteomes" id="UP000219621"/>
    </source>
</evidence>
<dbReference type="PANTHER" id="PTHR30329:SF21">
    <property type="entry name" value="LIPOPROTEIN YIAD-RELATED"/>
    <property type="match status" value="1"/>
</dbReference>
<evidence type="ECO:0000256" key="6">
    <source>
        <dbReference type="ARBA" id="ARBA00023288"/>
    </source>
</evidence>
<keyword evidence="1 8" id="KW-0132">Cell division</keyword>
<dbReference type="NCBIfam" id="TIGR02802">
    <property type="entry name" value="Pal_lipo"/>
    <property type="match status" value="1"/>
</dbReference>
<comment type="subcellular location">
    <subcellularLocation>
        <location evidence="8">Cell outer membrane</location>
        <topology evidence="8">Lipid-anchor</topology>
    </subcellularLocation>
</comment>
<dbReference type="InterPro" id="IPR006690">
    <property type="entry name" value="OMPA-like_CS"/>
</dbReference>
<comment type="subunit">
    <text evidence="8">The Tol-Pal system is composed of five core proteins: the inner membrane proteins TolA, TolQ and TolR, the periplasmic protein TolB and the outer membrane protein Pal. They form a network linking the inner and outer membranes and the peptidoglycan layer.</text>
</comment>
<dbReference type="GO" id="GO:0009279">
    <property type="term" value="C:cell outer membrane"/>
    <property type="evidence" value="ECO:0007669"/>
    <property type="project" value="UniProtKB-SubCell"/>
</dbReference>
<dbReference type="GO" id="GO:0051301">
    <property type="term" value="P:cell division"/>
    <property type="evidence" value="ECO:0007669"/>
    <property type="project" value="UniProtKB-UniRule"/>
</dbReference>
<proteinExistence type="inferred from homology"/>
<dbReference type="Proteomes" id="UP000219621">
    <property type="component" value="Unassembled WGS sequence"/>
</dbReference>
<evidence type="ECO:0000259" key="10">
    <source>
        <dbReference type="PROSITE" id="PS51123"/>
    </source>
</evidence>
<keyword evidence="12" id="KW-1185">Reference proteome</keyword>
<dbReference type="OrthoDB" id="9809164at2"/>
<evidence type="ECO:0000256" key="9">
    <source>
        <dbReference type="SAM" id="SignalP"/>
    </source>
</evidence>
<evidence type="ECO:0000313" key="11">
    <source>
        <dbReference type="EMBL" id="SOD95172.1"/>
    </source>
</evidence>
<dbReference type="SUPFAM" id="SSF103088">
    <property type="entry name" value="OmpA-like"/>
    <property type="match status" value="1"/>
</dbReference>
<dbReference type="InterPro" id="IPR050330">
    <property type="entry name" value="Bact_OuterMem_StrucFunc"/>
</dbReference>
<keyword evidence="5 8" id="KW-0998">Cell outer membrane</keyword>
<dbReference type="AlphaFoldDB" id="A0A286GI73"/>
<evidence type="ECO:0000256" key="1">
    <source>
        <dbReference type="ARBA" id="ARBA00022618"/>
    </source>
</evidence>
<organism evidence="11 12">
    <name type="scientific">Caenispirillum bisanense</name>
    <dbReference type="NCBI Taxonomy" id="414052"/>
    <lineage>
        <taxon>Bacteria</taxon>
        <taxon>Pseudomonadati</taxon>
        <taxon>Pseudomonadota</taxon>
        <taxon>Alphaproteobacteria</taxon>
        <taxon>Rhodospirillales</taxon>
        <taxon>Novispirillaceae</taxon>
        <taxon>Caenispirillum</taxon>
    </lineage>
</organism>
<dbReference type="Pfam" id="PF00691">
    <property type="entry name" value="OmpA"/>
    <property type="match status" value="1"/>
</dbReference>
<dbReference type="Gene3D" id="3.30.1330.60">
    <property type="entry name" value="OmpA-like domain"/>
    <property type="match status" value="1"/>
</dbReference>
<dbReference type="InterPro" id="IPR014169">
    <property type="entry name" value="Pal_lipo_C"/>
</dbReference>
<evidence type="ECO:0000256" key="2">
    <source>
        <dbReference type="ARBA" id="ARBA00022729"/>
    </source>
</evidence>